<dbReference type="AlphaFoldDB" id="A0A1H8H5L7"/>
<dbReference type="STRING" id="215200.SAMN05216454_10530"/>
<organism evidence="1 2">
    <name type="scientific">Peptostreptococcus russellii</name>
    <dbReference type="NCBI Taxonomy" id="215200"/>
    <lineage>
        <taxon>Bacteria</taxon>
        <taxon>Bacillati</taxon>
        <taxon>Bacillota</taxon>
        <taxon>Clostridia</taxon>
        <taxon>Peptostreptococcales</taxon>
        <taxon>Peptostreptococcaceae</taxon>
        <taxon>Peptostreptococcus</taxon>
    </lineage>
</organism>
<dbReference type="EMBL" id="FODF01000005">
    <property type="protein sequence ID" value="SEN51642.1"/>
    <property type="molecule type" value="Genomic_DNA"/>
</dbReference>
<keyword evidence="2" id="KW-1185">Reference proteome</keyword>
<evidence type="ECO:0000313" key="1">
    <source>
        <dbReference type="EMBL" id="SEN51642.1"/>
    </source>
</evidence>
<dbReference type="RefSeq" id="WP_091975028.1">
    <property type="nucleotide sequence ID" value="NZ_FODF01000005.1"/>
</dbReference>
<protein>
    <recommendedName>
        <fullName evidence="3">RNA polymerase, alpha chain C terminal domain</fullName>
    </recommendedName>
</protein>
<name>A0A1H8H5L7_9FIRM</name>
<dbReference type="Proteomes" id="UP000199512">
    <property type="component" value="Unassembled WGS sequence"/>
</dbReference>
<evidence type="ECO:0000313" key="2">
    <source>
        <dbReference type="Proteomes" id="UP000199512"/>
    </source>
</evidence>
<evidence type="ECO:0008006" key="3">
    <source>
        <dbReference type="Google" id="ProtNLM"/>
    </source>
</evidence>
<dbReference type="OrthoDB" id="2784268at2"/>
<reference evidence="1 2" key="1">
    <citation type="submission" date="2016-10" db="EMBL/GenBank/DDBJ databases">
        <authorList>
            <person name="de Groot N.N."/>
        </authorList>
    </citation>
    <scope>NUCLEOTIDE SEQUENCE [LARGE SCALE GENOMIC DNA]</scope>
    <source>
        <strain evidence="1 2">Calf135</strain>
    </source>
</reference>
<proteinExistence type="predicted"/>
<gene>
    <name evidence="1" type="ORF">SAMN05216454_10530</name>
</gene>
<accession>A0A1H8H5L7</accession>
<sequence>MGEKNINEIHIDGIKYDNSSTSNVLDDNGTVDITVSPLEYLQKNYPEKLDRILVNDIFYSKTFGSFNEFCKGKGIEKIKHLDCDVIEEFLDNVEGESYKRKLEFKIENTFEEIRECFMNNFFELEYLKRYHKEICEETKIKDIFSERKYLLFNEFCEENSIDSVYKLDCVDLIRFGFCKSVGKKKKLEIVSKIEQFLLEILGENEEGCIYKYIKNTYPNDLKERKISEVFKEYKYIMFRIYCSENDIESLYELDIDVQNSFFTKYEPKENKKKMILDTLKKEYLEIIKRNAILSKVIPEKDFIEDDFEQKNIEKSYFKLESIEDILPDKYAAYEYIKEQLRDDGVENLLDLVGYDVSKLKRVTGVGEKRYAEFREYLEKKVRECREIVNIIKNDSFQLSDKIYNVVAEKTLREVIVALDLNEERKAYNLDEISQYQGVKYMDLDDYGLIKNLIAIKQNLEDIINVKKTIKELDFKNYSEIDRLILEEVVIKKEDVDIVGEKLGISGSEVEEIKKKIVNNINTALEKRKFSVALKIIYEDYRNMEMKKLYDYVDKEDQIIIDIIKANVISGVFYISETDTMSYFQICAIMNNPKKEIEKSPPFGTIAYIRNVLQKYREIKVDEETFAELLRETEYSKILEENGVKLVDDYYYKENISKISLFEFYLRYYHQKPFRVSSKSAEEYNKFFMKKFAIDVRMNSRSLEGLGARSENIILVNPRTYSHIDLVGIDEVTVLHMKKILDLRLSKKDCVNAKEIYEVMDEFYPGEFYSKHHVYSLINHYFDEYTTSKGNSLDITKKGKKIHSKTDVVYDLCKENNSIIGIKDLKEKTDWSMNRIYNAIDNSEEVIKLGPNRCAIIEDILNENIKRKIREISYEVFEDGYAFTKSIYSEHILKDNELNSFVNKYNIKEAKEIASLIKYLNEEISGNNNFLYRKNQPIDCLEEAIKKRYFGYMTKGELKNFLLNNGYSQISVYQTMDRIVSKGFYVQMDKEKYLVKEEFNIEKDNLNKVLDYVKNNIEKYGHFIPNVHIEKMKESIDFGEYDLNQYTISNILEENGYRKLFRYKMKNNLDVVVLVEEKSKYKDIDVLAHDIIENEYNGAMDEKDVYDFLAEKGIYEKIDDILFKKMYNDMNINGCIKVVDGQVILS</sequence>